<dbReference type="GO" id="GO:0005730">
    <property type="term" value="C:nucleolus"/>
    <property type="evidence" value="ECO:0007669"/>
    <property type="project" value="TreeGrafter"/>
</dbReference>
<evidence type="ECO:0000313" key="3">
    <source>
        <dbReference type="EMBL" id="CAA7048801.1"/>
    </source>
</evidence>
<evidence type="ECO:0000259" key="2">
    <source>
        <dbReference type="Pfam" id="PF10441"/>
    </source>
</evidence>
<dbReference type="OrthoDB" id="160374at2759"/>
<sequence length="1954" mass="218311">MVKRKHISPKKSNPSKKTKKTKKNTKTQCVDFPVEVEEIQPCDKNETFTGIIAEERLWKNLELILSLQSNELGDKEKVELAFSFVKAHDVGGDGTGEDEEECQAVKISRLVMYLSDWIQTLFVSKEQQNFQVKADICLDFRCWEVLRFCFKQSSILDVSINLSKNLLKAIAFIAENLLSALNELSSLEVNICDGQGFEVYSCVVDCIGLLFSSRNGMSNDNLDLWFSTAEPVLKLTHKVLAESSKDSLADDAFVLRFSCLVLEPFSKFLMTHPTKKNGFRDFLDKLFGPFLDVFGLLNLSEEKSSGLETTLLKLIEEILSLVLFHPAHIDGFLSLGGAERYLPDSKENKTVVQSYHRHFFSKFENMLLMKNELELSCAGSLFRLFINRVVKQQRDSNQLQEGIMTKASTAGRAEERTWKLQDTARNDNESSAQSHSSSSFRLETRKSLFDFFLHLMEPILLEIDGYIKAGSEMADLCCVIKSANSLLFHFARERIYVKTEDASGGACFCFFKKIFTTVVSAASQLQNDCTYDEGSEMHALLAKELVTAIGYLLQIEYEVIENDLVPLWLIILSFLRFSSIEDDCPLTSLLLGLGCQLINLYGDLRQVSVAVFALCKAVRRVIPADGGNGEMMDTGEAPRSTVFLLERSAKSVEKLLSSQALRLAIHRAIKVIPEGQAGGCIKSMTTDVSEAMDWIRVSCSTSGKEQDGQVAAFLAAALSDIYSLILDSLTVTTGNSNLVGRSMNHLVDLIRPCLAHLVSSDSDCIENFLSAVTGKDLDIVMGEKNTESYRKSVRLFMVFFLRIYTSSRSLYRQVISLMPPKKSKEMAAIMGDSVAARCGSDWVKEKSWNDEGYFSWICQPSASIPDIIKHISAIYLKDDSADCSLLIYVLYGVALQRLVDLNRHIKSLDYVSQISDNQAFIEHVSVLKCEGKELSDFLLGNDIIPNLADVGTFETIDNTDQGVLKVSGINRKCLPAVRLWVLSQHIDIWCPHSEKKNLKNFLSQIIGSSVTHILNGVDMSTLGLENNVDKGTQKKNTGLEQFSLELLCDSVLYEHEFVRRYMAPSFSHVLTTTAESFFKDFTEEVNFDTPPDWSEVLTLLESSVANLSGKLQSEAFVEAHVLQLDNRKFRACQNLLNLLCGMPKEYMNKKSFQLYARNVLDLERFVVFSMLRCLNKLSPGDMQKLFSLFITCRKTLKSIAMNSCDKVLGATTLPLSDNSLLASWLFKSAQAAVTCQERFRNGFTRKSRDALFSLLDHTSYMFLTVSKYQLSKALPLFDEQHISSELSEGSGQANLMFESLTEQAETLLNALKDTFRDEKTVFERETLVLTKLAPIFSCFSGLLWGLASAVSHRDTQKNHQNTKLRWKSEQFSKLCRIIHVLGNFLEVFAQCLFLSGDVQREVQSNIKWTRLLDGTEGSNGLLCGDVVETSNVKRKIIESFIEGGSSEVVLALRHLLIASAAILRLNLQIDGITLSATFVSVLTGISSDLLSVLADMSEAPVEFSFIWLDGAVKVLEELGTHFSLSDPTLNRDLYSKLIELHLKVIGKCISLQGKEATLESHETGFGANVIHDKQVPAENSRSHGLHWLDELKGRLRMSFKVFIQNSSELHLLSAIQAIERALVGVWEVCPAIYSIQTGNRDGGRISETAAAGIDCLDLILEHATGRKRLNVVKRHIQGFMSALFGIMAHMQSPFVFSTNAVVGNHGPSFPDAGSVILMCVEVLIRIAGKHALFQMDTSHLSQSIHIPGAIFRDYLQITRVGFSVLDGTLLHKDGQQQDLIGSSKDLKVDQKFSMSLYAACCRLLYTAVKHHKNETEGSIATLQESVSALLHCLETAGNKLGKCVSLEVEEGIRCASFLRRIYEELRQQKEVFGQHCYKFLSAYIWVSSGFGPHKTGIKREVDEALRPGVYALIDSCAPNDLQYLHSVFGEGPCRNSLATLQQDYKLNFKYGGKV</sequence>
<organism evidence="3 4">
    <name type="scientific">Microthlaspi erraticum</name>
    <dbReference type="NCBI Taxonomy" id="1685480"/>
    <lineage>
        <taxon>Eukaryota</taxon>
        <taxon>Viridiplantae</taxon>
        <taxon>Streptophyta</taxon>
        <taxon>Embryophyta</taxon>
        <taxon>Tracheophyta</taxon>
        <taxon>Spermatophyta</taxon>
        <taxon>Magnoliopsida</taxon>
        <taxon>eudicotyledons</taxon>
        <taxon>Gunneridae</taxon>
        <taxon>Pentapetalae</taxon>
        <taxon>rosids</taxon>
        <taxon>malvids</taxon>
        <taxon>Brassicales</taxon>
        <taxon>Brassicaceae</taxon>
        <taxon>Coluteocarpeae</taxon>
        <taxon>Microthlaspi</taxon>
    </lineage>
</organism>
<protein>
    <recommendedName>
        <fullName evidence="2">Nucleolar 27S pre-rRNA processing Urb2/Npa2 C-terminal domain-containing protein</fullName>
    </recommendedName>
</protein>
<dbReference type="Pfam" id="PF10441">
    <property type="entry name" value="Urb2"/>
    <property type="match status" value="1"/>
</dbReference>
<dbReference type="InterPro" id="IPR018849">
    <property type="entry name" value="Urb2/Npa2_C"/>
</dbReference>
<dbReference type="GO" id="GO:0042254">
    <property type="term" value="P:ribosome biogenesis"/>
    <property type="evidence" value="ECO:0007669"/>
    <property type="project" value="TreeGrafter"/>
</dbReference>
<comment type="caution">
    <text evidence="3">The sequence shown here is derived from an EMBL/GenBank/DDBJ whole genome shotgun (WGS) entry which is preliminary data.</text>
</comment>
<dbReference type="Proteomes" id="UP000467841">
    <property type="component" value="Unassembled WGS sequence"/>
</dbReference>
<name>A0A6D2KAG3_9BRAS</name>
<dbReference type="PANTHER" id="PTHR15682">
    <property type="entry name" value="UNHEALTHY RIBOSOME BIOGENESIS PROTEIN 2 HOMOLOG"/>
    <property type="match status" value="1"/>
</dbReference>
<reference evidence="3" key="1">
    <citation type="submission" date="2020-01" db="EMBL/GenBank/DDBJ databases">
        <authorList>
            <person name="Mishra B."/>
        </authorList>
    </citation>
    <scope>NUCLEOTIDE SEQUENCE [LARGE SCALE GENOMIC DNA]</scope>
</reference>
<proteinExistence type="predicted"/>
<dbReference type="PANTHER" id="PTHR15682:SF2">
    <property type="entry name" value="UNHEALTHY RIBOSOME BIOGENESIS PROTEIN 2 HOMOLOG"/>
    <property type="match status" value="1"/>
</dbReference>
<keyword evidence="4" id="KW-1185">Reference proteome</keyword>
<feature type="domain" description="Nucleolar 27S pre-rRNA processing Urb2/Npa2 C-terminal" evidence="2">
    <location>
        <begin position="1718"/>
        <end position="1953"/>
    </location>
</feature>
<evidence type="ECO:0000256" key="1">
    <source>
        <dbReference type="SAM" id="MobiDB-lite"/>
    </source>
</evidence>
<dbReference type="EMBL" id="CACVBM020001396">
    <property type="protein sequence ID" value="CAA7048801.1"/>
    <property type="molecule type" value="Genomic_DNA"/>
</dbReference>
<accession>A0A6D2KAG3</accession>
<dbReference type="InterPro" id="IPR052609">
    <property type="entry name" value="Ribosome_Biogenesis_Reg"/>
</dbReference>
<evidence type="ECO:0000313" key="4">
    <source>
        <dbReference type="Proteomes" id="UP000467841"/>
    </source>
</evidence>
<gene>
    <name evidence="3" type="ORF">MERR_LOCUS36036</name>
</gene>
<feature type="region of interest" description="Disordered" evidence="1">
    <location>
        <begin position="1"/>
        <end position="24"/>
    </location>
</feature>